<feature type="region of interest" description="Disordered" evidence="6">
    <location>
        <begin position="588"/>
        <end position="627"/>
    </location>
</feature>
<dbReference type="PROSITE" id="PS50600">
    <property type="entry name" value="ULP_PROTEASE"/>
    <property type="match status" value="1"/>
</dbReference>
<feature type="compositionally biased region" description="Basic residues" evidence="6">
    <location>
        <begin position="849"/>
        <end position="858"/>
    </location>
</feature>
<dbReference type="FunFam" id="3.30.310.130:FF:000006">
    <property type="entry name" value="Probable ubiquitin-like-specific protease 2B"/>
    <property type="match status" value="1"/>
</dbReference>
<dbReference type="InterPro" id="IPR003653">
    <property type="entry name" value="Peptidase_C48_C"/>
</dbReference>
<dbReference type="GO" id="GO:0006508">
    <property type="term" value="P:proteolysis"/>
    <property type="evidence" value="ECO:0007669"/>
    <property type="project" value="UniProtKB-KW"/>
</dbReference>
<sequence length="858" mass="97411">MSESTSGGRYEVFDFGDDEDFVQKESARIVRKFPKPVEPSPVTKYTFLKLFSKESTPTQKKTDVAPIDVGSSVPQETKIGRKGCMDDIYSRSQNNCPRQNPRSSRPVGYIVEEDEGERTVINSLSASTSGSSQSKSSCIVPSKEFDARGWKSDTRKRKVVVYPDSIMYGNISCTDSILTFKTNTIKLKGPFVDKNKETFCFEWSINILLKIESQWWQDVETAVIKLYFQSEDTVAFSCNGSLGVAVLMFTICDSSWFQGEEAIKLLASKYKALWNVIYEIDSVREENELLRTNSALDTDNCLSEEEACELLVFPKGEPDAVSISRSDIELLQPERFINDTIIDFYMKYLMTRIPHEERNRFYFFNSFFFRKLADLDTGSNNISERKEAFERVRKWTRDVDLFEKDYIFIPVNFSLHWSLIIICHPGELTNIKGEIHDRMDKSSKVTCILHMDSLRGCHGGLKNLFESYLKEELRERLNVSTGVLDLKVSNIQFISLEVPRQQNAFDCGLFLLHYVERFLENPSFTFNPFKRTRSSTSFYRDWFPPAEVSCKRSHILALIHKLLHVDSDNNKEDDHIKLSSTVSPDCYQTKCGSNPEEMSRDIDVSEGKDPSSNESKRTGWLSPAPSLTKQVNAGAKSGSLVKEQAQEVTPELPDNIRHTISRFCSEVVEKFNDRIALYPNRNSRTVSGKENEPSTSYSTNMINLLKSSSSPVAVRLRGSLDPAVVELRDDEPGRQTADLIKGLNNSESNSTSSEDLEDLIVEDSEDEVLNVVSHPSSTTRILPSSSQGKNFVDCVAPDSESEDSSREGISEPEPMYKEKDVINIEDSSKSFKVIDLSKEADDDDANPPVKRRRRNLNR</sequence>
<dbReference type="Gene3D" id="3.30.310.130">
    <property type="entry name" value="Ubiquitin-related"/>
    <property type="match status" value="1"/>
</dbReference>
<evidence type="ECO:0000313" key="9">
    <source>
        <dbReference type="Proteomes" id="UP000594263"/>
    </source>
</evidence>
<keyword evidence="4" id="KW-0378">Hydrolase</keyword>
<comment type="similarity">
    <text evidence="1">Belongs to the peptidase C48 family.</text>
</comment>
<dbReference type="InterPro" id="IPR038765">
    <property type="entry name" value="Papain-like_cys_pep_sf"/>
</dbReference>
<dbReference type="Gramene" id="Kaladp0047s0097.1.v1.1">
    <property type="protein sequence ID" value="Kaladp0047s0097.1.v1.1"/>
    <property type="gene ID" value="Kaladp0047s0097.v1.1"/>
</dbReference>
<feature type="compositionally biased region" description="Basic and acidic residues" evidence="6">
    <location>
        <begin position="597"/>
        <end position="617"/>
    </location>
</feature>
<dbReference type="PANTHER" id="PTHR47764">
    <property type="entry name" value="UBIQUITIN-LIKE-SPECIFIC PROTEASE 2B-RELATED"/>
    <property type="match status" value="1"/>
</dbReference>
<evidence type="ECO:0000256" key="6">
    <source>
        <dbReference type="SAM" id="MobiDB-lite"/>
    </source>
</evidence>
<dbReference type="InterPro" id="IPR057375">
    <property type="entry name" value="ULP2A/B_PH"/>
</dbReference>
<dbReference type="Proteomes" id="UP000594263">
    <property type="component" value="Unplaced"/>
</dbReference>
<evidence type="ECO:0000256" key="3">
    <source>
        <dbReference type="ARBA" id="ARBA00022786"/>
    </source>
</evidence>
<keyword evidence="3" id="KW-0833">Ubl conjugation pathway</keyword>
<feature type="region of interest" description="Disordered" evidence="6">
    <location>
        <begin position="835"/>
        <end position="858"/>
    </location>
</feature>
<accession>A0A7N0TWF9</accession>
<evidence type="ECO:0000313" key="8">
    <source>
        <dbReference type="EnsemblPlants" id="Kaladp0047s0097.1.v1.1"/>
    </source>
</evidence>
<dbReference type="GO" id="GO:0008234">
    <property type="term" value="F:cysteine-type peptidase activity"/>
    <property type="evidence" value="ECO:0007669"/>
    <property type="project" value="InterPro"/>
</dbReference>
<evidence type="ECO:0000256" key="1">
    <source>
        <dbReference type="ARBA" id="ARBA00005234"/>
    </source>
</evidence>
<evidence type="ECO:0000256" key="2">
    <source>
        <dbReference type="ARBA" id="ARBA00022670"/>
    </source>
</evidence>
<keyword evidence="9" id="KW-1185">Reference proteome</keyword>
<dbReference type="OMA" id="INCSFHW"/>
<feature type="compositionally biased region" description="Low complexity" evidence="6">
    <location>
        <begin position="743"/>
        <end position="753"/>
    </location>
</feature>
<name>A0A7N0TWF9_KALFE</name>
<dbReference type="EnsemblPlants" id="Kaladp0047s0097.1.v1.1">
    <property type="protein sequence ID" value="Kaladp0047s0097.1.v1.1"/>
    <property type="gene ID" value="Kaladp0047s0097.v1.1"/>
</dbReference>
<evidence type="ECO:0000256" key="5">
    <source>
        <dbReference type="ARBA" id="ARBA00057729"/>
    </source>
</evidence>
<dbReference type="Pfam" id="PF25352">
    <property type="entry name" value="PH_ULP"/>
    <property type="match status" value="1"/>
</dbReference>
<protein>
    <recommendedName>
        <fullName evidence="7">Ubiquitin-like protease family profile domain-containing protein</fullName>
    </recommendedName>
</protein>
<feature type="domain" description="Ubiquitin-like protease family profile" evidence="7">
    <location>
        <begin position="321"/>
        <end position="518"/>
    </location>
</feature>
<organism evidence="8 9">
    <name type="scientific">Kalanchoe fedtschenkoi</name>
    <name type="common">Lavender scallops</name>
    <name type="synonym">South American air plant</name>
    <dbReference type="NCBI Taxonomy" id="63787"/>
    <lineage>
        <taxon>Eukaryota</taxon>
        <taxon>Viridiplantae</taxon>
        <taxon>Streptophyta</taxon>
        <taxon>Embryophyta</taxon>
        <taxon>Tracheophyta</taxon>
        <taxon>Spermatophyta</taxon>
        <taxon>Magnoliopsida</taxon>
        <taxon>eudicotyledons</taxon>
        <taxon>Gunneridae</taxon>
        <taxon>Pentapetalae</taxon>
        <taxon>Saxifragales</taxon>
        <taxon>Crassulaceae</taxon>
        <taxon>Kalanchoe</taxon>
    </lineage>
</organism>
<dbReference type="Pfam" id="PF02902">
    <property type="entry name" value="Peptidase_C48"/>
    <property type="match status" value="1"/>
</dbReference>
<evidence type="ECO:0000259" key="7">
    <source>
        <dbReference type="PROSITE" id="PS50600"/>
    </source>
</evidence>
<dbReference type="SUPFAM" id="SSF54001">
    <property type="entry name" value="Cysteine proteinases"/>
    <property type="match status" value="1"/>
</dbReference>
<dbReference type="AlphaFoldDB" id="A0A7N0TWF9"/>
<proteinExistence type="inferred from homology"/>
<evidence type="ECO:0000256" key="4">
    <source>
        <dbReference type="ARBA" id="ARBA00022801"/>
    </source>
</evidence>
<feature type="region of interest" description="Disordered" evidence="6">
    <location>
        <begin position="634"/>
        <end position="653"/>
    </location>
</feature>
<keyword evidence="2" id="KW-0645">Protease</keyword>
<comment type="function">
    <text evidence="5">Protease that catalyzes two essential functions in the SUMO pathway: processing of full-length SUMOs to their mature forms and deconjugation of SUMO from targeted proteins.</text>
</comment>
<feature type="compositionally biased region" description="Basic and acidic residues" evidence="6">
    <location>
        <begin position="803"/>
        <end position="823"/>
    </location>
</feature>
<reference evidence="8" key="1">
    <citation type="submission" date="2021-01" db="UniProtKB">
        <authorList>
            <consortium name="EnsemblPlants"/>
        </authorList>
    </citation>
    <scope>IDENTIFICATION</scope>
</reference>
<feature type="region of interest" description="Disordered" evidence="6">
    <location>
        <begin position="795"/>
        <end position="823"/>
    </location>
</feature>
<dbReference type="Gene3D" id="1.10.418.20">
    <property type="match status" value="1"/>
</dbReference>
<dbReference type="PANTHER" id="PTHR47764:SF7">
    <property type="entry name" value="ULP1 PROTEASE FAMILY, C-TERMINAL CATALYTIC DOMAIN-CONTAINING PROTEIN-RELATED"/>
    <property type="match status" value="1"/>
</dbReference>
<feature type="region of interest" description="Disordered" evidence="6">
    <location>
        <begin position="735"/>
        <end position="755"/>
    </location>
</feature>